<dbReference type="Pfam" id="PF10521">
    <property type="entry name" value="Tti2"/>
    <property type="match status" value="1"/>
</dbReference>
<dbReference type="STRING" id="1262450.S3DB51"/>
<evidence type="ECO:0000313" key="3">
    <source>
        <dbReference type="EMBL" id="EPE10765.1"/>
    </source>
</evidence>
<protein>
    <submittedName>
        <fullName evidence="3">Trna nucleotidyltransferase</fullName>
    </submittedName>
</protein>
<dbReference type="OMA" id="VILNCWP"/>
<dbReference type="InterPro" id="IPR016024">
    <property type="entry name" value="ARM-type_fold"/>
</dbReference>
<feature type="region of interest" description="Disordered" evidence="2">
    <location>
        <begin position="234"/>
        <end position="259"/>
    </location>
</feature>
<dbReference type="Proteomes" id="UP000016923">
    <property type="component" value="Unassembled WGS sequence"/>
</dbReference>
<dbReference type="PANTHER" id="PTHR32226:SF2">
    <property type="entry name" value="TELO2-INTERACTING PROTEIN 2"/>
    <property type="match status" value="1"/>
</dbReference>
<organism evidence="3 4">
    <name type="scientific">Ophiostoma piceae (strain UAMH 11346)</name>
    <name type="common">Sap stain fungus</name>
    <dbReference type="NCBI Taxonomy" id="1262450"/>
    <lineage>
        <taxon>Eukaryota</taxon>
        <taxon>Fungi</taxon>
        <taxon>Dikarya</taxon>
        <taxon>Ascomycota</taxon>
        <taxon>Pezizomycotina</taxon>
        <taxon>Sordariomycetes</taxon>
        <taxon>Sordariomycetidae</taxon>
        <taxon>Ophiostomatales</taxon>
        <taxon>Ophiostomataceae</taxon>
        <taxon>Ophiostoma</taxon>
    </lineage>
</organism>
<gene>
    <name evidence="3" type="ORF">F503_05860</name>
</gene>
<evidence type="ECO:0000256" key="1">
    <source>
        <dbReference type="ARBA" id="ARBA00034736"/>
    </source>
</evidence>
<evidence type="ECO:0000256" key="2">
    <source>
        <dbReference type="SAM" id="MobiDB-lite"/>
    </source>
</evidence>
<accession>S3DB51</accession>
<dbReference type="OrthoDB" id="6417021at2759"/>
<reference evidence="3 4" key="1">
    <citation type="journal article" date="2013" name="BMC Genomics">
        <title>The genome and transcriptome of the pine saprophyte Ophiostoma piceae, and a comparison with the bark beetle-associated pine pathogen Grosmannia clavigera.</title>
        <authorList>
            <person name="Haridas S."/>
            <person name="Wang Y."/>
            <person name="Lim L."/>
            <person name="Massoumi Alamouti S."/>
            <person name="Jackman S."/>
            <person name="Docking R."/>
            <person name="Robertson G."/>
            <person name="Birol I."/>
            <person name="Bohlmann J."/>
            <person name="Breuil C."/>
        </authorList>
    </citation>
    <scope>NUCLEOTIDE SEQUENCE [LARGE SCALE GENOMIC DNA]</scope>
    <source>
        <strain evidence="3 4">UAMH 11346</strain>
    </source>
</reference>
<proteinExistence type="inferred from homology"/>
<dbReference type="GO" id="GO:0016740">
    <property type="term" value="F:transferase activity"/>
    <property type="evidence" value="ECO:0007669"/>
    <property type="project" value="UniProtKB-KW"/>
</dbReference>
<evidence type="ECO:0000313" key="4">
    <source>
        <dbReference type="Proteomes" id="UP000016923"/>
    </source>
</evidence>
<dbReference type="AlphaFoldDB" id="S3DB51"/>
<keyword evidence="3" id="KW-0808">Transferase</keyword>
<dbReference type="InterPro" id="IPR018870">
    <property type="entry name" value="Tti2"/>
</dbReference>
<dbReference type="EMBL" id="KE148146">
    <property type="protein sequence ID" value="EPE10765.1"/>
    <property type="molecule type" value="Genomic_DNA"/>
</dbReference>
<comment type="similarity">
    <text evidence="1">Belongs to the TTI2 family.</text>
</comment>
<dbReference type="GO" id="GO:0005829">
    <property type="term" value="C:cytosol"/>
    <property type="evidence" value="ECO:0007669"/>
    <property type="project" value="TreeGrafter"/>
</dbReference>
<name>S3DB51_OPHP1</name>
<dbReference type="eggNOG" id="ENOG502S3SJ">
    <property type="taxonomic scope" value="Eukaryota"/>
</dbReference>
<dbReference type="SUPFAM" id="SSF48371">
    <property type="entry name" value="ARM repeat"/>
    <property type="match status" value="1"/>
</dbReference>
<dbReference type="PANTHER" id="PTHR32226">
    <property type="entry name" value="TELO2-INTERACTING PROTEIN 2"/>
    <property type="match status" value="1"/>
</dbReference>
<dbReference type="GO" id="GO:0005634">
    <property type="term" value="C:nucleus"/>
    <property type="evidence" value="ECO:0007669"/>
    <property type="project" value="TreeGrafter"/>
</dbReference>
<dbReference type="GO" id="GO:0110078">
    <property type="term" value="C:TTT Hsp90 cochaperone complex"/>
    <property type="evidence" value="ECO:0007669"/>
    <property type="project" value="InterPro"/>
</dbReference>
<sequence length="559" mass="60231">MSSGPPSFAGLRRAADQIKGSLLPSHSTATTSLSKHLARELVPPEDQDNAGRVLALKVCLDADPSRLEALEGDQSAEEEDARRQIRQFVAGVLSPTFVREDGDDDDLTHGDDLAGRRAKAVRRCKAYCSSGIAVLERVGLPVMQSPKGKVHEAIEGDDAQVFYTLTALADAGQPWTTDAAAESATCLLAGAFTHGDPDSGASRAVKSLWIVDGILKQYLRPLFARSRPATVTESGRKTEFASGGGGGAMTDIASSESPRNKPWKYVDLRAISVFSWAVHEADGDLIRGNWPLFIPVLLALIDDPDTTVRARGLVLLRTFVEVVPRQGGAEGDASLLHATGLDSVLADAIFPTLLFLPRLTPEKESLQLLGPAYQALLSLASTAPAAGKHELLSKPAADLLDRALRDGIYTGYFHANEHIHIVEELVRQAGYIVQAMGIYADLMPLYGGIMTDPFAMRYIPAVAATVDALQTTIATCWPRLANTPWQEETLRMLMLCWLNADEDTSGGADAKKHRADLQMRLVKTADTQLAVMRAAKADLDATVGPLIAKEPRLKALFKL</sequence>
<dbReference type="HOGENOM" id="CLU_024466_3_0_1"/>
<dbReference type="VEuPathDB" id="FungiDB:F503_05860"/>
<keyword evidence="4" id="KW-1185">Reference proteome</keyword>